<evidence type="ECO:0000256" key="1">
    <source>
        <dbReference type="ARBA" id="ARBA00004141"/>
    </source>
</evidence>
<keyword evidence="3 6" id="KW-1133">Transmembrane helix</keyword>
<feature type="compositionally biased region" description="Polar residues" evidence="5">
    <location>
        <begin position="17"/>
        <end position="31"/>
    </location>
</feature>
<evidence type="ECO:0000256" key="4">
    <source>
        <dbReference type="ARBA" id="ARBA00023136"/>
    </source>
</evidence>
<feature type="transmembrane region" description="Helical" evidence="6">
    <location>
        <begin position="52"/>
        <end position="78"/>
    </location>
</feature>
<evidence type="ECO:0000256" key="2">
    <source>
        <dbReference type="ARBA" id="ARBA00022692"/>
    </source>
</evidence>
<keyword evidence="8" id="KW-1185">Reference proteome</keyword>
<dbReference type="SUPFAM" id="SSF48652">
    <property type="entry name" value="Tetraspanin"/>
    <property type="match status" value="1"/>
</dbReference>
<keyword evidence="2 6" id="KW-0812">Transmembrane</keyword>
<proteinExistence type="predicted"/>
<comment type="caution">
    <text evidence="7">The sequence shown here is derived from an EMBL/GenBank/DDBJ whole genome shotgun (WGS) entry which is preliminary data.</text>
</comment>
<feature type="region of interest" description="Disordered" evidence="5">
    <location>
        <begin position="337"/>
        <end position="367"/>
    </location>
</feature>
<keyword evidence="4 6" id="KW-0472">Membrane</keyword>
<dbReference type="EMBL" id="JARKHS020016770">
    <property type="protein sequence ID" value="KAK8773515.1"/>
    <property type="molecule type" value="Genomic_DNA"/>
</dbReference>
<dbReference type="Gene3D" id="1.10.1450.10">
    <property type="entry name" value="Tetraspanin"/>
    <property type="match status" value="1"/>
</dbReference>
<feature type="compositionally biased region" description="Basic and acidic residues" evidence="5">
    <location>
        <begin position="1"/>
        <end position="14"/>
    </location>
</feature>
<dbReference type="GO" id="GO:0016020">
    <property type="term" value="C:membrane"/>
    <property type="evidence" value="ECO:0007669"/>
    <property type="project" value="UniProtKB-SubCell"/>
</dbReference>
<organism evidence="7 8">
    <name type="scientific">Amblyomma americanum</name>
    <name type="common">Lone star tick</name>
    <dbReference type="NCBI Taxonomy" id="6943"/>
    <lineage>
        <taxon>Eukaryota</taxon>
        <taxon>Metazoa</taxon>
        <taxon>Ecdysozoa</taxon>
        <taxon>Arthropoda</taxon>
        <taxon>Chelicerata</taxon>
        <taxon>Arachnida</taxon>
        <taxon>Acari</taxon>
        <taxon>Parasitiformes</taxon>
        <taxon>Ixodida</taxon>
        <taxon>Ixodoidea</taxon>
        <taxon>Ixodidae</taxon>
        <taxon>Amblyomminae</taxon>
        <taxon>Amblyomma</taxon>
    </lineage>
</organism>
<protein>
    <recommendedName>
        <fullName evidence="9">Tetraspanin</fullName>
    </recommendedName>
</protein>
<reference evidence="7 8" key="1">
    <citation type="journal article" date="2023" name="Arcadia Sci">
        <title>De novo assembly of a long-read Amblyomma americanum tick genome.</title>
        <authorList>
            <person name="Chou S."/>
            <person name="Poskanzer K.E."/>
            <person name="Rollins M."/>
            <person name="Thuy-Boun P.S."/>
        </authorList>
    </citation>
    <scope>NUCLEOTIDE SEQUENCE [LARGE SCALE GENOMIC DNA]</scope>
    <source>
        <strain evidence="7">F_SG_1</strain>
        <tissue evidence="7">Salivary glands</tissue>
    </source>
</reference>
<evidence type="ECO:0008006" key="9">
    <source>
        <dbReference type="Google" id="ProtNLM"/>
    </source>
</evidence>
<comment type="subcellular location">
    <subcellularLocation>
        <location evidence="1">Membrane</location>
        <topology evidence="1">Multi-pass membrane protein</topology>
    </subcellularLocation>
</comment>
<dbReference type="Pfam" id="PF00335">
    <property type="entry name" value="Tetraspanin"/>
    <property type="match status" value="1"/>
</dbReference>
<evidence type="ECO:0000313" key="7">
    <source>
        <dbReference type="EMBL" id="KAK8773515.1"/>
    </source>
</evidence>
<evidence type="ECO:0000256" key="3">
    <source>
        <dbReference type="ARBA" id="ARBA00022989"/>
    </source>
</evidence>
<feature type="region of interest" description="Disordered" evidence="5">
    <location>
        <begin position="1"/>
        <end position="40"/>
    </location>
</feature>
<name>A0AAQ4EFD6_AMBAM</name>
<dbReference type="PANTHER" id="PTHR19282">
    <property type="entry name" value="TETRASPANIN"/>
    <property type="match status" value="1"/>
</dbReference>
<dbReference type="PANTHER" id="PTHR19282:SF556">
    <property type="entry name" value="TETRASPANIN"/>
    <property type="match status" value="1"/>
</dbReference>
<dbReference type="InterPro" id="IPR008952">
    <property type="entry name" value="Tetraspanin_EC2_sf"/>
</dbReference>
<evidence type="ECO:0000313" key="8">
    <source>
        <dbReference type="Proteomes" id="UP001321473"/>
    </source>
</evidence>
<sequence>MEKEPSKDPRRPAPESRQPSTHRTEEGQQPQEELDKGLSTTTQSHTSFRVRAVIVAVNLTIVLLALVAFWCAVYSLVVRPSQRNHLLHNVMSKSFSFTLLMHLDAFTIALSVALGTVSACGMVGALRENVFVLDVYQTLLCILIVFSSLLAIAITMGPQWVRNHIKEGAYVEFIQGYRHSDHFRHMIDTLQTSMRCCGFSSDTFRDWEKNEYFRCATDNPSNERCSVPNSCCRSRVLAVNGSEPVLVPRFCGRGVLLMEEQEAWRYVHTRSCADAALTHVMDHVVTYVGFGMLFNVLLLSMLVTSVVLQDQIHDISAIYDAYYRAVIEGQEAMQEAGLIKLPEKPPEQPPERQTTEKPNVKPNAGFA</sequence>
<feature type="transmembrane region" description="Helical" evidence="6">
    <location>
        <begin position="136"/>
        <end position="156"/>
    </location>
</feature>
<feature type="transmembrane region" description="Helical" evidence="6">
    <location>
        <begin position="99"/>
        <end position="124"/>
    </location>
</feature>
<dbReference type="AlphaFoldDB" id="A0AAQ4EFD6"/>
<feature type="compositionally biased region" description="Basic and acidic residues" evidence="5">
    <location>
        <begin position="341"/>
        <end position="359"/>
    </location>
</feature>
<dbReference type="Proteomes" id="UP001321473">
    <property type="component" value="Unassembled WGS sequence"/>
</dbReference>
<gene>
    <name evidence="7" type="ORF">V5799_011950</name>
</gene>
<evidence type="ECO:0000256" key="5">
    <source>
        <dbReference type="SAM" id="MobiDB-lite"/>
    </source>
</evidence>
<accession>A0AAQ4EFD6</accession>
<feature type="transmembrane region" description="Helical" evidence="6">
    <location>
        <begin position="284"/>
        <end position="308"/>
    </location>
</feature>
<evidence type="ECO:0000256" key="6">
    <source>
        <dbReference type="SAM" id="Phobius"/>
    </source>
</evidence>
<dbReference type="InterPro" id="IPR018499">
    <property type="entry name" value="Tetraspanin/Peripherin"/>
</dbReference>